<dbReference type="AlphaFoldDB" id="A0A392UK78"/>
<proteinExistence type="predicted"/>
<accession>A0A392UK78</accession>
<name>A0A392UK78_9FABA</name>
<dbReference type="EMBL" id="LXQA010826398">
    <property type="protein sequence ID" value="MCI72846.1"/>
    <property type="molecule type" value="Genomic_DNA"/>
</dbReference>
<keyword evidence="3" id="KW-1185">Reference proteome</keyword>
<evidence type="ECO:0000256" key="1">
    <source>
        <dbReference type="SAM" id="MobiDB-lite"/>
    </source>
</evidence>
<comment type="caution">
    <text evidence="2">The sequence shown here is derived from an EMBL/GenBank/DDBJ whole genome shotgun (WGS) entry which is preliminary data.</text>
</comment>
<organism evidence="2 3">
    <name type="scientific">Trifolium medium</name>
    <dbReference type="NCBI Taxonomy" id="97028"/>
    <lineage>
        <taxon>Eukaryota</taxon>
        <taxon>Viridiplantae</taxon>
        <taxon>Streptophyta</taxon>
        <taxon>Embryophyta</taxon>
        <taxon>Tracheophyta</taxon>
        <taxon>Spermatophyta</taxon>
        <taxon>Magnoliopsida</taxon>
        <taxon>eudicotyledons</taxon>
        <taxon>Gunneridae</taxon>
        <taxon>Pentapetalae</taxon>
        <taxon>rosids</taxon>
        <taxon>fabids</taxon>
        <taxon>Fabales</taxon>
        <taxon>Fabaceae</taxon>
        <taxon>Papilionoideae</taxon>
        <taxon>50 kb inversion clade</taxon>
        <taxon>NPAAA clade</taxon>
        <taxon>Hologalegina</taxon>
        <taxon>IRL clade</taxon>
        <taxon>Trifolieae</taxon>
        <taxon>Trifolium</taxon>
    </lineage>
</organism>
<feature type="region of interest" description="Disordered" evidence="1">
    <location>
        <begin position="1"/>
        <end position="21"/>
    </location>
</feature>
<protein>
    <submittedName>
        <fullName evidence="2">Uncharacterized protein</fullName>
    </submittedName>
</protein>
<reference evidence="2 3" key="1">
    <citation type="journal article" date="2018" name="Front. Plant Sci.">
        <title>Red Clover (Trifolium pratense) and Zigzag Clover (T. medium) - A Picture of Genomic Similarities and Differences.</title>
        <authorList>
            <person name="Dluhosova J."/>
            <person name="Istvanek J."/>
            <person name="Nedelnik J."/>
            <person name="Repkova J."/>
        </authorList>
    </citation>
    <scope>NUCLEOTIDE SEQUENCE [LARGE SCALE GENOMIC DNA]</scope>
    <source>
        <strain evidence="3">cv. 10/8</strain>
        <tissue evidence="2">Leaf</tissue>
    </source>
</reference>
<sequence length="71" mass="7512">MRCGKKPNVKPKDKPVDSVTEAQNNAAEFTWAKPDSATSAAGTRVGVRDGEEGERFDAETLTEGSVCVVTA</sequence>
<evidence type="ECO:0000313" key="3">
    <source>
        <dbReference type="Proteomes" id="UP000265520"/>
    </source>
</evidence>
<evidence type="ECO:0000313" key="2">
    <source>
        <dbReference type="EMBL" id="MCI72846.1"/>
    </source>
</evidence>
<dbReference type="Proteomes" id="UP000265520">
    <property type="component" value="Unassembled WGS sequence"/>
</dbReference>